<name>G7WPF4_METH6</name>
<dbReference type="GO" id="GO:0033013">
    <property type="term" value="P:tetrapyrrole metabolic process"/>
    <property type="evidence" value="ECO:0007669"/>
    <property type="project" value="UniProtKB-ARBA"/>
</dbReference>
<reference evidence="7 8" key="1">
    <citation type="journal article" date="2012" name="PLoS ONE">
        <title>The genome characteristics and predicted function of methyl-group oxidation pathway in the obligate aceticlastic methanogens, Methanosaeta spp.</title>
        <authorList>
            <person name="Zhu J."/>
            <person name="Zheng H."/>
            <person name="Ai G."/>
            <person name="Zhang G."/>
            <person name="Liu D."/>
            <person name="Liu X."/>
            <person name="Dong X."/>
        </authorList>
    </citation>
    <scope>NUCLEOTIDE SEQUENCE [LARGE SCALE GENOMIC DNA]</scope>
    <source>
        <strain evidence="7 8">6Ac</strain>
    </source>
</reference>
<dbReference type="AlphaFoldDB" id="G7WPF4"/>
<dbReference type="Pfam" id="PF03073">
    <property type="entry name" value="TspO_MBR"/>
    <property type="match status" value="1"/>
</dbReference>
<keyword evidence="5 6" id="KW-0472">Membrane</keyword>
<sequence>MRIIDPLKLAASLGGCYLAAAIGSLFTTPNIPTWYATLSRPDFAPPDWVFGPVWTALYTMMGISAYLVWREGLADPGVRAAMGVFVLQLAFNVSWSAAFFGLRSPLAGLAVIIILWGLIALNIQRFRGISRTAGALLIPYLLWVSFAAVLNFEIWRLN</sequence>
<evidence type="ECO:0000313" key="7">
    <source>
        <dbReference type="EMBL" id="AET65155.1"/>
    </source>
</evidence>
<dbReference type="KEGG" id="mhi:Mhar_1797"/>
<proteinExistence type="inferred from homology"/>
<feature type="transmembrane region" description="Helical" evidence="6">
    <location>
        <begin position="106"/>
        <end position="123"/>
    </location>
</feature>
<evidence type="ECO:0000256" key="3">
    <source>
        <dbReference type="ARBA" id="ARBA00022692"/>
    </source>
</evidence>
<dbReference type="PANTHER" id="PTHR10057">
    <property type="entry name" value="PERIPHERAL-TYPE BENZODIAZEPINE RECEPTOR"/>
    <property type="match status" value="1"/>
</dbReference>
<dbReference type="Proteomes" id="UP000005877">
    <property type="component" value="Chromosome"/>
</dbReference>
<dbReference type="PATRIC" id="fig|1110509.7.peg.1996"/>
<dbReference type="STRING" id="1110509.Mhar_1797"/>
<keyword evidence="3 6" id="KW-0812">Transmembrane</keyword>
<dbReference type="OrthoDB" id="212929at2157"/>
<evidence type="ECO:0000313" key="8">
    <source>
        <dbReference type="Proteomes" id="UP000005877"/>
    </source>
</evidence>
<feature type="transmembrane region" description="Helical" evidence="6">
    <location>
        <begin position="135"/>
        <end position="155"/>
    </location>
</feature>
<keyword evidence="4 6" id="KW-1133">Transmembrane helix</keyword>
<dbReference type="GeneID" id="12510968"/>
<dbReference type="FunFam" id="1.20.1260.100:FF:000001">
    <property type="entry name" value="translocator protein 2"/>
    <property type="match status" value="1"/>
</dbReference>
<evidence type="ECO:0000256" key="1">
    <source>
        <dbReference type="ARBA" id="ARBA00004141"/>
    </source>
</evidence>
<dbReference type="PIRSF" id="PIRSF005859">
    <property type="entry name" value="PBR"/>
    <property type="match status" value="1"/>
</dbReference>
<evidence type="ECO:0000256" key="5">
    <source>
        <dbReference type="ARBA" id="ARBA00023136"/>
    </source>
</evidence>
<feature type="transmembrane region" description="Helical" evidence="6">
    <location>
        <begin position="48"/>
        <end position="69"/>
    </location>
</feature>
<accession>G7WPF4</accession>
<dbReference type="InterPro" id="IPR004307">
    <property type="entry name" value="TspO_MBR"/>
</dbReference>
<evidence type="ECO:0000256" key="2">
    <source>
        <dbReference type="ARBA" id="ARBA00007524"/>
    </source>
</evidence>
<dbReference type="CDD" id="cd15904">
    <property type="entry name" value="TSPO_MBR"/>
    <property type="match status" value="1"/>
</dbReference>
<dbReference type="EMBL" id="CP003117">
    <property type="protein sequence ID" value="AET65155.1"/>
    <property type="molecule type" value="Genomic_DNA"/>
</dbReference>
<gene>
    <name evidence="7" type="ordered locus">Mhar_1797</name>
</gene>
<evidence type="ECO:0000256" key="4">
    <source>
        <dbReference type="ARBA" id="ARBA00022989"/>
    </source>
</evidence>
<keyword evidence="8" id="KW-1185">Reference proteome</keyword>
<protein>
    <submittedName>
        <fullName evidence="7">Integral membrane protein</fullName>
    </submittedName>
</protein>
<comment type="similarity">
    <text evidence="2">Belongs to the TspO/BZRP family.</text>
</comment>
<comment type="subcellular location">
    <subcellularLocation>
        <location evidence="1">Membrane</location>
        <topology evidence="1">Multi-pass membrane protein</topology>
    </subcellularLocation>
</comment>
<feature type="transmembrane region" description="Helical" evidence="6">
    <location>
        <begin position="7"/>
        <end position="28"/>
    </location>
</feature>
<dbReference type="Gene3D" id="1.20.1260.100">
    <property type="entry name" value="TspO/MBR protein"/>
    <property type="match status" value="1"/>
</dbReference>
<dbReference type="RefSeq" id="WP_014587335.1">
    <property type="nucleotide sequence ID" value="NC_017527.1"/>
</dbReference>
<evidence type="ECO:0000256" key="6">
    <source>
        <dbReference type="SAM" id="Phobius"/>
    </source>
</evidence>
<feature type="transmembrane region" description="Helical" evidence="6">
    <location>
        <begin position="81"/>
        <end position="100"/>
    </location>
</feature>
<organism evidence="7 8">
    <name type="scientific">Methanothrix harundinacea (strain 6Ac)</name>
    <name type="common">Methanosaeta harundinacea</name>
    <dbReference type="NCBI Taxonomy" id="1110509"/>
    <lineage>
        <taxon>Archaea</taxon>
        <taxon>Methanobacteriati</taxon>
        <taxon>Methanobacteriota</taxon>
        <taxon>Stenosarchaea group</taxon>
        <taxon>Methanomicrobia</taxon>
        <taxon>Methanotrichales</taxon>
        <taxon>Methanotrichaceae</taxon>
        <taxon>Methanothrix</taxon>
    </lineage>
</organism>
<dbReference type="InterPro" id="IPR038330">
    <property type="entry name" value="TspO/MBR-related_sf"/>
</dbReference>
<dbReference type="PANTHER" id="PTHR10057:SF0">
    <property type="entry name" value="TRANSLOCATOR PROTEIN"/>
    <property type="match status" value="1"/>
</dbReference>
<dbReference type="HOGENOM" id="CLU_091805_2_0_2"/>
<dbReference type="GO" id="GO:0016020">
    <property type="term" value="C:membrane"/>
    <property type="evidence" value="ECO:0007669"/>
    <property type="project" value="UniProtKB-SubCell"/>
</dbReference>